<reference evidence="2" key="1">
    <citation type="submission" date="2023-02" db="EMBL/GenBank/DDBJ databases">
        <title>Mating type loci evolution in Malassezia.</title>
        <authorList>
            <person name="Coelho M.A."/>
        </authorList>
    </citation>
    <scope>NUCLEOTIDE SEQUENCE</scope>
    <source>
        <strain evidence="2">CBS 14136</strain>
    </source>
</reference>
<dbReference type="AlphaFoldDB" id="A0AAF0FHJ9"/>
<feature type="region of interest" description="Disordered" evidence="1">
    <location>
        <begin position="24"/>
        <end position="100"/>
    </location>
</feature>
<evidence type="ECO:0000313" key="2">
    <source>
        <dbReference type="EMBL" id="WFD44662.1"/>
    </source>
</evidence>
<dbReference type="InterPro" id="IPR012479">
    <property type="entry name" value="SAP30BP"/>
</dbReference>
<feature type="compositionally biased region" description="Basic and acidic residues" evidence="1">
    <location>
        <begin position="45"/>
        <end position="54"/>
    </location>
</feature>
<dbReference type="PANTHER" id="PTHR13464">
    <property type="entry name" value="TRANSCRIPTIONAL REGULATOR PROTEIN HCNGP"/>
    <property type="match status" value="1"/>
</dbReference>
<sequence length="208" mass="23099">MAPQAVEYQDEDVSQDKELTIRGIARSKNQQVPNLSTQLFNGRSNLDHDKDSREPSAQSTSNISPSQHTRDEMQSDSPETLQKYSTSTSSDSQIPSCFLPLPMTTGDRTWGLGTERKQGADQAIGTKMAHFHHLKTQGTHFNHTLARNRSFHNPHINDKLVNWVGLDETGTNFSILADMGSSAISWDPKSPNILQEGDIASLCMCEFP</sequence>
<protein>
    <submittedName>
        <fullName evidence="2">Uncharacterized protein</fullName>
    </submittedName>
</protein>
<name>A0AAF0FHJ9_9BASI</name>
<dbReference type="PANTHER" id="PTHR13464:SF0">
    <property type="entry name" value="SAP30-BINDING PROTEIN"/>
    <property type="match status" value="1"/>
</dbReference>
<organism evidence="2 3">
    <name type="scientific">Malassezia psittaci</name>
    <dbReference type="NCBI Taxonomy" id="1821823"/>
    <lineage>
        <taxon>Eukaryota</taxon>
        <taxon>Fungi</taxon>
        <taxon>Dikarya</taxon>
        <taxon>Basidiomycota</taxon>
        <taxon>Ustilaginomycotina</taxon>
        <taxon>Malasseziomycetes</taxon>
        <taxon>Malasseziales</taxon>
        <taxon>Malasseziaceae</taxon>
        <taxon>Malassezia</taxon>
    </lineage>
</organism>
<proteinExistence type="predicted"/>
<feature type="compositionally biased region" description="Polar residues" evidence="1">
    <location>
        <begin position="75"/>
        <end position="84"/>
    </location>
</feature>
<dbReference type="GO" id="GO:0005634">
    <property type="term" value="C:nucleus"/>
    <property type="evidence" value="ECO:0007669"/>
    <property type="project" value="TreeGrafter"/>
</dbReference>
<dbReference type="Pfam" id="PF07818">
    <property type="entry name" value="HCNGP"/>
    <property type="match status" value="1"/>
</dbReference>
<dbReference type="GO" id="GO:0006355">
    <property type="term" value="P:regulation of DNA-templated transcription"/>
    <property type="evidence" value="ECO:0007669"/>
    <property type="project" value="InterPro"/>
</dbReference>
<evidence type="ECO:0000256" key="1">
    <source>
        <dbReference type="SAM" id="MobiDB-lite"/>
    </source>
</evidence>
<accession>A0AAF0FHJ9</accession>
<feature type="compositionally biased region" description="Polar residues" evidence="1">
    <location>
        <begin position="55"/>
        <end position="67"/>
    </location>
</feature>
<evidence type="ECO:0000313" key="3">
    <source>
        <dbReference type="Proteomes" id="UP001214628"/>
    </source>
</evidence>
<gene>
    <name evidence="2" type="ORF">MPSI1_003332</name>
</gene>
<dbReference type="Proteomes" id="UP001214628">
    <property type="component" value="Chromosome 5"/>
</dbReference>
<feature type="compositionally biased region" description="Polar residues" evidence="1">
    <location>
        <begin position="27"/>
        <end position="44"/>
    </location>
</feature>
<dbReference type="EMBL" id="CP118379">
    <property type="protein sequence ID" value="WFD44662.1"/>
    <property type="molecule type" value="Genomic_DNA"/>
</dbReference>
<keyword evidence="3" id="KW-1185">Reference proteome</keyword>